<dbReference type="HOGENOM" id="CLU_020822_0_0_1"/>
<keyword evidence="3" id="KW-1185">Reference proteome</keyword>
<protein>
    <recommendedName>
        <fullName evidence="4">Prenylated Rab acceptor 1</fullName>
    </recommendedName>
</protein>
<sequence length="402" mass="44675">MMSGDARVEEVETEDEDSDTQGVGLAAPARRPNRVVSDSLRFTGVDLGDRSNSYVRSSYRYGDSEDDLSASATEDDDEDADSGESVQLVVSSKEQALIDSAMKRIKRAQAKGKIDVKLNKEELAALERQRKREEMERQLRRNSGSSSEHKKKKKKSPKDERVAVPLSQLEPSSRKKKSSSHSRRQSLNARGSGRSREDSPNELVYPPMGYFPPPSTTGRPRSGTTGQRTSGRQHGDAPPVSFHYQERRPTAQRHASDPHTAGLPPQEQWMQHPAQLNPFKYQTSGAQYSEVGSVSSRRHASGPSEVAYVRGGTTIIPSKSRRGSRRQSQHREPEPSDTSDEQTSSDDLGNGAQIREPVRGRDREIIVEVSPERRSPVPTKKKSSSPTKRKPVPTISGRRKKK</sequence>
<feature type="compositionally biased region" description="Basic and acidic residues" evidence="1">
    <location>
        <begin position="1"/>
        <end position="10"/>
    </location>
</feature>
<feature type="region of interest" description="Disordered" evidence="1">
    <location>
        <begin position="47"/>
        <end position="86"/>
    </location>
</feature>
<dbReference type="OrthoDB" id="63113at2759"/>
<name>A0A0A1TTE5_9HYPO</name>
<dbReference type="AlphaFoldDB" id="A0A0A1TTE5"/>
<feature type="compositionally biased region" description="Acidic residues" evidence="1">
    <location>
        <begin position="335"/>
        <end position="344"/>
    </location>
</feature>
<feature type="compositionally biased region" description="Basic and acidic residues" evidence="1">
    <location>
        <begin position="128"/>
        <end position="139"/>
    </location>
</feature>
<reference evidence="2 3" key="1">
    <citation type="journal article" date="2015" name="Genome Announc.">
        <title>Draft Genome Sequence and Gene Annotation of the Entomopathogenic Fungus Verticillium hemipterigenum.</title>
        <authorList>
            <person name="Horn F."/>
            <person name="Habel A."/>
            <person name="Scharf D.H."/>
            <person name="Dworschak J."/>
            <person name="Brakhage A.A."/>
            <person name="Guthke R."/>
            <person name="Hertweck C."/>
            <person name="Linde J."/>
        </authorList>
    </citation>
    <scope>NUCLEOTIDE SEQUENCE [LARGE SCALE GENOMIC DNA]</scope>
</reference>
<feature type="region of interest" description="Disordered" evidence="1">
    <location>
        <begin position="1"/>
        <end position="32"/>
    </location>
</feature>
<evidence type="ECO:0000313" key="2">
    <source>
        <dbReference type="EMBL" id="CEJ95007.1"/>
    </source>
</evidence>
<feature type="compositionally biased region" description="Basic and acidic residues" evidence="1">
    <location>
        <begin position="244"/>
        <end position="257"/>
    </location>
</feature>
<feature type="compositionally biased region" description="Polar residues" evidence="1">
    <location>
        <begin position="280"/>
        <end position="295"/>
    </location>
</feature>
<feature type="compositionally biased region" description="Basic residues" evidence="1">
    <location>
        <begin position="174"/>
        <end position="184"/>
    </location>
</feature>
<feature type="compositionally biased region" description="Low complexity" evidence="1">
    <location>
        <begin position="216"/>
        <end position="232"/>
    </location>
</feature>
<evidence type="ECO:0000313" key="3">
    <source>
        <dbReference type="Proteomes" id="UP000039046"/>
    </source>
</evidence>
<evidence type="ECO:0008006" key="4">
    <source>
        <dbReference type="Google" id="ProtNLM"/>
    </source>
</evidence>
<evidence type="ECO:0000256" key="1">
    <source>
        <dbReference type="SAM" id="MobiDB-lite"/>
    </source>
</evidence>
<feature type="compositionally biased region" description="Low complexity" evidence="1">
    <location>
        <begin position="50"/>
        <end position="61"/>
    </location>
</feature>
<gene>
    <name evidence="2" type="ORF">VHEMI10510</name>
</gene>
<dbReference type="Proteomes" id="UP000039046">
    <property type="component" value="Unassembled WGS sequence"/>
</dbReference>
<dbReference type="STRING" id="1531966.A0A0A1TTE5"/>
<accession>A0A0A1TTE5</accession>
<feature type="region of interest" description="Disordered" evidence="1">
    <location>
        <begin position="128"/>
        <end position="402"/>
    </location>
</feature>
<feature type="compositionally biased region" description="Basic and acidic residues" evidence="1">
    <location>
        <begin position="356"/>
        <end position="375"/>
    </location>
</feature>
<organism evidence="2 3">
    <name type="scientific">[Torrubiella] hemipterigena</name>
    <dbReference type="NCBI Taxonomy" id="1531966"/>
    <lineage>
        <taxon>Eukaryota</taxon>
        <taxon>Fungi</taxon>
        <taxon>Dikarya</taxon>
        <taxon>Ascomycota</taxon>
        <taxon>Pezizomycotina</taxon>
        <taxon>Sordariomycetes</taxon>
        <taxon>Hypocreomycetidae</taxon>
        <taxon>Hypocreales</taxon>
        <taxon>Clavicipitaceae</taxon>
        <taxon>Clavicipitaceae incertae sedis</taxon>
        <taxon>'Torrubiella' clade</taxon>
    </lineage>
</organism>
<feature type="compositionally biased region" description="Basic residues" evidence="1">
    <location>
        <begin position="379"/>
        <end position="402"/>
    </location>
</feature>
<dbReference type="EMBL" id="CDHN01000008">
    <property type="protein sequence ID" value="CEJ95007.1"/>
    <property type="molecule type" value="Genomic_DNA"/>
</dbReference>
<feature type="compositionally biased region" description="Basic residues" evidence="1">
    <location>
        <begin position="319"/>
        <end position="328"/>
    </location>
</feature>
<proteinExistence type="predicted"/>
<feature type="compositionally biased region" description="Acidic residues" evidence="1">
    <location>
        <begin position="64"/>
        <end position="82"/>
    </location>
</feature>